<evidence type="ECO:0000256" key="3">
    <source>
        <dbReference type="ARBA" id="ARBA00015717"/>
    </source>
</evidence>
<feature type="compositionally biased region" description="Acidic residues" evidence="8">
    <location>
        <begin position="1752"/>
        <end position="1766"/>
    </location>
</feature>
<accession>A0A818J9A5</accession>
<dbReference type="GO" id="GO:0030123">
    <property type="term" value="C:AP-3 adaptor complex"/>
    <property type="evidence" value="ECO:0007669"/>
    <property type="project" value="InterPro"/>
</dbReference>
<evidence type="ECO:0000313" key="11">
    <source>
        <dbReference type="Proteomes" id="UP000663868"/>
    </source>
</evidence>
<protein>
    <recommendedName>
        <fullName evidence="3">AP-3 complex subunit delta</fullName>
    </recommendedName>
</protein>
<feature type="region of interest" description="Disordered" evidence="8">
    <location>
        <begin position="750"/>
        <end position="959"/>
    </location>
</feature>
<evidence type="ECO:0000256" key="4">
    <source>
        <dbReference type="ARBA" id="ARBA00022448"/>
    </source>
</evidence>
<proteinExistence type="inferred from homology"/>
<reference evidence="10" key="1">
    <citation type="submission" date="2021-02" db="EMBL/GenBank/DDBJ databases">
        <authorList>
            <person name="Nowell W R."/>
        </authorList>
    </citation>
    <scope>NUCLEOTIDE SEQUENCE</scope>
</reference>
<dbReference type="SMART" id="SM01354">
    <property type="entry name" value="BLVR"/>
    <property type="match status" value="1"/>
</dbReference>
<dbReference type="GO" id="GO:0098943">
    <property type="term" value="P:neurotransmitter receptor transport, postsynaptic endosome to lysosome"/>
    <property type="evidence" value="ECO:0007669"/>
    <property type="project" value="TreeGrafter"/>
</dbReference>
<keyword evidence="7" id="KW-0472">Membrane</keyword>
<dbReference type="GO" id="GO:0016182">
    <property type="term" value="P:synaptic vesicle budding from endosome"/>
    <property type="evidence" value="ECO:0007669"/>
    <property type="project" value="TreeGrafter"/>
</dbReference>
<comment type="similarity">
    <text evidence="2">Belongs to the adaptor complexes large subunit family.</text>
</comment>
<feature type="compositionally biased region" description="Pro residues" evidence="8">
    <location>
        <begin position="914"/>
        <end position="925"/>
    </location>
</feature>
<evidence type="ECO:0000256" key="8">
    <source>
        <dbReference type="SAM" id="MobiDB-lite"/>
    </source>
</evidence>
<comment type="subcellular location">
    <subcellularLocation>
        <location evidence="1">Endomembrane system</location>
    </subcellularLocation>
</comment>
<evidence type="ECO:0000259" key="9">
    <source>
        <dbReference type="SMART" id="SM01354"/>
    </source>
</evidence>
<dbReference type="GO" id="GO:1904115">
    <property type="term" value="C:axon cytoplasm"/>
    <property type="evidence" value="ECO:0007669"/>
    <property type="project" value="GOC"/>
</dbReference>
<evidence type="ECO:0000256" key="2">
    <source>
        <dbReference type="ARBA" id="ARBA00006613"/>
    </source>
</evidence>
<dbReference type="FunFam" id="1.25.10.10:FF:000251">
    <property type="entry name" value="AP-3 complex subunit delta"/>
    <property type="match status" value="1"/>
</dbReference>
<dbReference type="GO" id="GO:0048499">
    <property type="term" value="P:synaptic vesicle membrane organization"/>
    <property type="evidence" value="ECO:0007669"/>
    <property type="project" value="TreeGrafter"/>
</dbReference>
<dbReference type="GO" id="GO:0048490">
    <property type="term" value="P:anterograde synaptic vesicle transport"/>
    <property type="evidence" value="ECO:0007669"/>
    <property type="project" value="TreeGrafter"/>
</dbReference>
<dbReference type="InterPro" id="IPR021861">
    <property type="entry name" value="THO_THOC1"/>
</dbReference>
<organism evidence="10 11">
    <name type="scientific">Adineta steineri</name>
    <dbReference type="NCBI Taxonomy" id="433720"/>
    <lineage>
        <taxon>Eukaryota</taxon>
        <taxon>Metazoa</taxon>
        <taxon>Spiralia</taxon>
        <taxon>Gnathifera</taxon>
        <taxon>Rotifera</taxon>
        <taxon>Eurotatoria</taxon>
        <taxon>Bdelloidea</taxon>
        <taxon>Adinetida</taxon>
        <taxon>Adinetidae</taxon>
        <taxon>Adineta</taxon>
    </lineage>
</organism>
<keyword evidence="5" id="KW-0677">Repeat</keyword>
<dbReference type="InterPro" id="IPR016024">
    <property type="entry name" value="ARM-type_fold"/>
</dbReference>
<dbReference type="InterPro" id="IPR011989">
    <property type="entry name" value="ARM-like"/>
</dbReference>
<sequence length="1816" mass="205013">MSTTMDQVVKKAKDSFGQMFDKSLHDLVRGIRNHKDDESKYINEAIDEIKQELKQENMAVKANAVNKLTYLQMLGYDISWSAFNIIEVMSSNKFTFKRIGYLAASQCFHEGTDVLMLTTNMIRKDLSSASMYEVGLAMSGLSCFINADLARDLANDIMRLMTSGKAYVRKRAVLLLYKVFLNNPDALKPAFPRLKEKLEDPDPGVQAAAVNVICELARRNPKNYLALAPIFFRLMTTSTNNWVLIKIIKLFGALTPLEPRLGKKLIEPLTNLIHSTSAMSLLYECINTILAVLVSISSGLPNHNASIQLCVQKLRILIEDSDQNLKYLGLLAMSKILQTHPKSVQAHNDLIMQCLDDKDESIRLRALDLLSGMVSKKTLMDIIRKLMVHMHKAEGSHYRDELLSKIIEVCSQSDYTHIANFEWYISILVELTRLEGTKHGSLISLQLLDVAVRVESIREFACNQMAVLLENSHVFLLGSNSSSVAEVLYAAAWICGEFTSNLKDPQKTLESMLNTKITLFPGHIQSVYYQNILKIITYIITTSDNNDTIAKNLISMSIDKMSLFLSSDDVEAQERASVILNILKVVLKLIEKSEFNLNELNVLFDGILNPVAGKAQRKVVVPNGLDLDAWINDPPSESEDESVPTNQYYENKNTTQNLFSNNDNKEDYYHSSNLSSYPGDGSGYTQSKTYAEPSTEEIEKQRETRKQSEKTDASPISSNTNDQSQTKTSTGAFPANLQLSLSDQLYRQSKIDEENRRLKKKSKTDNGSSKKGKKSTKKSDSTTVDEVDEDLYPIIKVTRGGELPEGVTESGNEDNENDEPSGKNKKYDPHQALKNINFDEKPVQIIAPPIVQKPEPVEKLPTTTEKPKKKKKTVGKEEKPSSSSSLKVKHKRERSDYKELSSPADVEDKRVASPAPPPPPPPAPPTTTASPVVPTEEKPKKKKTKEKKSATTDNKTSEPLLLDIMSDDIMSGNSSNEQYNQENVYKLAAQSDNLIIESSIIPSSSTAQLDVTFLLKNCTSSIIDHIGINVIDSMSSKLLNTTSKNEISFPSISLFPHSQNYIHIYFAITAISFPQKLKTTLTYSIHKSSNENQTETIEFKLDLPCSQFLRKKTLNPDAFADLMGSGTLTSQSHISIPSSSQDFSSIIKTICQSYRLTVVDQINSAASLYSESILGHPVALLFKSSMIDKNSSTFEFIRQNVEDDLKKSQWNTQRIRDVINKNNSSESRTAVEHAFRSILFSLMEQQLETTHGTNLDDMETSTFVTDQFLTNVRNLIGYAIEAVHSELAAATMPVYMFNDLFAYTTIDISERIFVVMEEKATIWRSATFFPSVKNVLLRMCNDLLKRLSKTQKTVFSGRILTFLAQLFPLNEKSGLNQIGHFNIENVTKLTKTKSAISPVEEPEKEKKMEVDEDGEIHDLHQKSSAELYTNFWTLQEFFSKPFQLWERTSWNTFVHNTNQVLDGFTNNQLDTIKTVASTDDTFFAKYLTSEKLLELQLNDVTFRQNILVQFLIVFQYLILPVKFKQPQQTLNDEQSQWIKKTTNHINELLKQTGTNADIFTVSIQHILKREEMWNLWKNNGCPDFSKTKIDLKRKSSTQTNEPYRLSDSIRQSIQQASKRRAMNFEELRSPSQQFIPSIREFFEPIIDQLQAIPAKASPNDSTDTKQSATELDKEREKFLQQDPSLVWRALRLLARQSPYFFVHNTQTVPSMAQFLVTTCEKIRREYMTSATAIAPTTIAAPTPPPATSTTNADEEDEDTTMDDEPLENPPSAGDPNNTDQEIEEEATTTSSMPKVEEDDDDDNRDRRFASIKRTSI</sequence>
<gene>
    <name evidence="10" type="ORF">KXQ929_LOCUS1992</name>
</gene>
<feature type="compositionally biased region" description="Polar residues" evidence="8">
    <location>
        <begin position="714"/>
        <end position="736"/>
    </location>
</feature>
<evidence type="ECO:0000256" key="5">
    <source>
        <dbReference type="ARBA" id="ARBA00022737"/>
    </source>
</evidence>
<feature type="compositionally biased region" description="Basic and acidic residues" evidence="8">
    <location>
        <begin position="697"/>
        <end position="712"/>
    </location>
</feature>
<dbReference type="GO" id="GO:0006623">
    <property type="term" value="P:protein targeting to vacuole"/>
    <property type="evidence" value="ECO:0007669"/>
    <property type="project" value="TreeGrafter"/>
</dbReference>
<keyword evidence="6" id="KW-0653">Protein transport</keyword>
<evidence type="ECO:0000313" key="10">
    <source>
        <dbReference type="EMBL" id="CAF3537459.1"/>
    </source>
</evidence>
<feature type="compositionally biased region" description="Polar residues" evidence="8">
    <location>
        <begin position="653"/>
        <end position="662"/>
    </location>
</feature>
<dbReference type="InterPro" id="IPR017105">
    <property type="entry name" value="AP3_complex_dsu"/>
</dbReference>
<dbReference type="PANTHER" id="PTHR22781">
    <property type="entry name" value="DELTA ADAPTIN-RELATED"/>
    <property type="match status" value="1"/>
</dbReference>
<feature type="region of interest" description="Disordered" evidence="8">
    <location>
        <begin position="653"/>
        <end position="736"/>
    </location>
</feature>
<dbReference type="Pfam" id="PF01602">
    <property type="entry name" value="Adaptin_N"/>
    <property type="match status" value="1"/>
</dbReference>
<dbReference type="PANTHER" id="PTHR22781:SF12">
    <property type="entry name" value="AP-3 COMPLEX SUBUNIT DELTA-1"/>
    <property type="match status" value="1"/>
</dbReference>
<dbReference type="GO" id="GO:0043195">
    <property type="term" value="C:terminal bouton"/>
    <property type="evidence" value="ECO:0007669"/>
    <property type="project" value="TreeGrafter"/>
</dbReference>
<dbReference type="Pfam" id="PF26171">
    <property type="entry name" value="Mu_AP3"/>
    <property type="match status" value="1"/>
</dbReference>
<dbReference type="GO" id="GO:0006896">
    <property type="term" value="P:Golgi to vacuole transport"/>
    <property type="evidence" value="ECO:0007669"/>
    <property type="project" value="TreeGrafter"/>
</dbReference>
<dbReference type="GO" id="GO:0098830">
    <property type="term" value="C:presynaptic endosome"/>
    <property type="evidence" value="ECO:0007669"/>
    <property type="project" value="TreeGrafter"/>
</dbReference>
<dbReference type="EMBL" id="CAJOBB010000057">
    <property type="protein sequence ID" value="CAF3537459.1"/>
    <property type="molecule type" value="Genomic_DNA"/>
</dbReference>
<evidence type="ECO:0000256" key="6">
    <source>
        <dbReference type="ARBA" id="ARBA00022927"/>
    </source>
</evidence>
<evidence type="ECO:0000256" key="1">
    <source>
        <dbReference type="ARBA" id="ARBA00004308"/>
    </source>
</evidence>
<dbReference type="GO" id="GO:0010008">
    <property type="term" value="C:endosome membrane"/>
    <property type="evidence" value="ECO:0007669"/>
    <property type="project" value="TreeGrafter"/>
</dbReference>
<feature type="compositionally biased region" description="Basic and acidic residues" evidence="8">
    <location>
        <begin position="820"/>
        <end position="842"/>
    </location>
</feature>
<name>A0A818J9A5_9BILA</name>
<dbReference type="InterPro" id="IPR010474">
    <property type="entry name" value="AP3D_dom_metazoa"/>
</dbReference>
<feature type="domain" description="AP-3 complex subunit delta" evidence="9">
    <location>
        <begin position="693"/>
        <end position="839"/>
    </location>
</feature>
<keyword evidence="4" id="KW-0813">Transport</keyword>
<dbReference type="Gene3D" id="1.25.10.10">
    <property type="entry name" value="Leucine-rich Repeat Variant"/>
    <property type="match status" value="1"/>
</dbReference>
<dbReference type="InterPro" id="IPR002553">
    <property type="entry name" value="Clathrin/coatomer_adapt-like_N"/>
</dbReference>
<evidence type="ECO:0000256" key="7">
    <source>
        <dbReference type="ARBA" id="ARBA00023136"/>
    </source>
</evidence>
<dbReference type="SUPFAM" id="SSF48371">
    <property type="entry name" value="ARM repeat"/>
    <property type="match status" value="1"/>
</dbReference>
<feature type="region of interest" description="Disordered" evidence="8">
    <location>
        <begin position="1733"/>
        <end position="1816"/>
    </location>
</feature>
<dbReference type="Pfam" id="PF11957">
    <property type="entry name" value="efThoc1"/>
    <property type="match status" value="1"/>
</dbReference>
<comment type="caution">
    <text evidence="10">The sequence shown here is derived from an EMBL/GenBank/DDBJ whole genome shotgun (WGS) entry which is preliminary data.</text>
</comment>
<dbReference type="Proteomes" id="UP000663868">
    <property type="component" value="Unassembled WGS sequence"/>
</dbReference>
<dbReference type="InterPro" id="IPR058898">
    <property type="entry name" value="Mu_AP3"/>
</dbReference>